<comment type="catalytic activity">
    <reaction evidence="6">
        <text>ATP + H2O = ADP + phosphate + H(+)</text>
        <dbReference type="Rhea" id="RHEA:13065"/>
        <dbReference type="ChEBI" id="CHEBI:15377"/>
        <dbReference type="ChEBI" id="CHEBI:15378"/>
        <dbReference type="ChEBI" id="CHEBI:30616"/>
        <dbReference type="ChEBI" id="CHEBI:43474"/>
        <dbReference type="ChEBI" id="CHEBI:456216"/>
        <dbReference type="EC" id="3.6.4.13"/>
    </reaction>
</comment>
<dbReference type="OrthoDB" id="196131at2759"/>
<feature type="domain" description="Helicase C-terminal" evidence="9">
    <location>
        <begin position="374"/>
        <end position="513"/>
    </location>
</feature>
<dbReference type="InterPro" id="IPR001650">
    <property type="entry name" value="Helicase_C-like"/>
</dbReference>
<dbReference type="GO" id="GO:0003676">
    <property type="term" value="F:nucleic acid binding"/>
    <property type="evidence" value="ECO:0007669"/>
    <property type="project" value="InterPro"/>
</dbReference>
<gene>
    <name evidence="10" type="ORF">PPNO1_LOCUS6173</name>
</gene>
<dbReference type="GO" id="GO:0016787">
    <property type="term" value="F:hydrolase activity"/>
    <property type="evidence" value="ECO:0007669"/>
    <property type="project" value="UniProtKB-KW"/>
</dbReference>
<feature type="domain" description="Helicase ATP-binding" evidence="8">
    <location>
        <begin position="161"/>
        <end position="363"/>
    </location>
</feature>
<dbReference type="GO" id="GO:0003724">
    <property type="term" value="F:RNA helicase activity"/>
    <property type="evidence" value="ECO:0007669"/>
    <property type="project" value="UniProtKB-EC"/>
</dbReference>
<keyword evidence="4 7" id="KW-0347">Helicase</keyword>
<dbReference type="PROSITE" id="PS51192">
    <property type="entry name" value="HELICASE_ATP_BIND_1"/>
    <property type="match status" value="1"/>
</dbReference>
<evidence type="ECO:0000256" key="1">
    <source>
        <dbReference type="ARBA" id="ARBA00012552"/>
    </source>
</evidence>
<evidence type="ECO:0000313" key="11">
    <source>
        <dbReference type="Proteomes" id="UP000838763"/>
    </source>
</evidence>
<dbReference type="InterPro" id="IPR000629">
    <property type="entry name" value="RNA-helicase_DEAD-box_CS"/>
</dbReference>
<evidence type="ECO:0000313" key="10">
    <source>
        <dbReference type="EMBL" id="CAI4216519.1"/>
    </source>
</evidence>
<keyword evidence="3 7" id="KW-0378">Hydrolase</keyword>
<dbReference type="SMART" id="SM00490">
    <property type="entry name" value="HELICc"/>
    <property type="match status" value="1"/>
</dbReference>
<accession>A0A9P1MAR5</accession>
<evidence type="ECO:0000256" key="2">
    <source>
        <dbReference type="ARBA" id="ARBA00022741"/>
    </source>
</evidence>
<name>A0A9P1MAR5_9PEZI</name>
<dbReference type="PROSITE" id="PS00039">
    <property type="entry name" value="DEAD_ATP_HELICASE"/>
    <property type="match status" value="1"/>
</dbReference>
<evidence type="ECO:0000256" key="7">
    <source>
        <dbReference type="RuleBase" id="RU000492"/>
    </source>
</evidence>
<sequence length="513" mass="57364">MLVFTRTRRKSRHHLHHYLARSTIDRKLTNMDGPPKLRFIPKQRFRRPVKKPGQKLTADDIDQLNFVTRYLGPEINKNSTFAPRKRRRDAEAKALKQADVLKNMHGQERAEEHMRKFYEERQRRKTADDRLLGRVKPTPSILDTLRRRNFQDPTPIQQAAIPIALSSRDIIGVAKTGSGKTLAFVLPLLVYILQLPPLTEYNMSDGPYALILAPTRELAQQIEKEAKAFADPLGFSVVCIVGGHSLEQQALALQAGAHIIVATPGRLVDCIENQFVVFHRCSYLVMDEADRMIDMGFEEPVNRILSALPSVERTDPGDGVDLPGWSMPLAVRGGARQTMMFTATMSPRVEKIAAKYMRQPAVVTIGSSDEAVDTVEQRVEFVAGEAKRLNRLQEVLSDPNLKSPVIIFVNVKHNCDAVAKSIRKMGWSTATLHSGKTQQQREAALKDAREGRTDVLVATDLAGRGIDVPDVSLVINFNMANSIESYTHRIGRTGRADDLQEPCVKGARGPCET</sequence>
<dbReference type="InterPro" id="IPR014001">
    <property type="entry name" value="Helicase_ATP-bd"/>
</dbReference>
<evidence type="ECO:0000256" key="6">
    <source>
        <dbReference type="ARBA" id="ARBA00047984"/>
    </source>
</evidence>
<evidence type="ECO:0000256" key="5">
    <source>
        <dbReference type="ARBA" id="ARBA00022840"/>
    </source>
</evidence>
<dbReference type="Proteomes" id="UP000838763">
    <property type="component" value="Unassembled WGS sequence"/>
</dbReference>
<dbReference type="AlphaFoldDB" id="A0A9P1MAR5"/>
<evidence type="ECO:0000256" key="3">
    <source>
        <dbReference type="ARBA" id="ARBA00022801"/>
    </source>
</evidence>
<keyword evidence="2 7" id="KW-0547">Nucleotide-binding</keyword>
<protein>
    <recommendedName>
        <fullName evidence="1">RNA helicase</fullName>
        <ecNumber evidence="1">3.6.4.13</ecNumber>
    </recommendedName>
</protein>
<evidence type="ECO:0000256" key="4">
    <source>
        <dbReference type="ARBA" id="ARBA00022806"/>
    </source>
</evidence>
<proteinExistence type="inferred from homology"/>
<dbReference type="EC" id="3.6.4.13" evidence="1"/>
<dbReference type="Pfam" id="PF00271">
    <property type="entry name" value="Helicase_C"/>
    <property type="match status" value="1"/>
</dbReference>
<evidence type="ECO:0000259" key="9">
    <source>
        <dbReference type="PROSITE" id="PS51194"/>
    </source>
</evidence>
<dbReference type="GO" id="GO:0005524">
    <property type="term" value="F:ATP binding"/>
    <property type="evidence" value="ECO:0007669"/>
    <property type="project" value="UniProtKB-KW"/>
</dbReference>
<dbReference type="Gene3D" id="3.40.50.300">
    <property type="entry name" value="P-loop containing nucleotide triphosphate hydrolases"/>
    <property type="match status" value="2"/>
</dbReference>
<keyword evidence="11" id="KW-1185">Reference proteome</keyword>
<dbReference type="EMBL" id="CALLCH030000015">
    <property type="protein sequence ID" value="CAI4216519.1"/>
    <property type="molecule type" value="Genomic_DNA"/>
</dbReference>
<comment type="similarity">
    <text evidence="7">Belongs to the DEAD box helicase family.</text>
</comment>
<dbReference type="CDD" id="cd18787">
    <property type="entry name" value="SF2_C_DEAD"/>
    <property type="match status" value="1"/>
</dbReference>
<dbReference type="InterPro" id="IPR027417">
    <property type="entry name" value="P-loop_NTPase"/>
</dbReference>
<reference evidence="10" key="1">
    <citation type="submission" date="2022-11" db="EMBL/GenBank/DDBJ databases">
        <authorList>
            <person name="Scott C."/>
            <person name="Bruce N."/>
        </authorList>
    </citation>
    <scope>NUCLEOTIDE SEQUENCE</scope>
</reference>
<comment type="caution">
    <text evidence="10">The sequence shown here is derived from an EMBL/GenBank/DDBJ whole genome shotgun (WGS) entry which is preliminary data.</text>
</comment>
<organism evidence="10 11">
    <name type="scientific">Parascedosporium putredinis</name>
    <dbReference type="NCBI Taxonomy" id="1442378"/>
    <lineage>
        <taxon>Eukaryota</taxon>
        <taxon>Fungi</taxon>
        <taxon>Dikarya</taxon>
        <taxon>Ascomycota</taxon>
        <taxon>Pezizomycotina</taxon>
        <taxon>Sordariomycetes</taxon>
        <taxon>Hypocreomycetidae</taxon>
        <taxon>Microascales</taxon>
        <taxon>Microascaceae</taxon>
        <taxon>Parascedosporium</taxon>
    </lineage>
</organism>
<keyword evidence="5 7" id="KW-0067">ATP-binding</keyword>
<dbReference type="PROSITE" id="PS51194">
    <property type="entry name" value="HELICASE_CTER"/>
    <property type="match status" value="1"/>
</dbReference>
<dbReference type="SMART" id="SM00487">
    <property type="entry name" value="DEXDc"/>
    <property type="match status" value="1"/>
</dbReference>
<dbReference type="Pfam" id="PF00270">
    <property type="entry name" value="DEAD"/>
    <property type="match status" value="1"/>
</dbReference>
<dbReference type="CDD" id="cd17945">
    <property type="entry name" value="DEADc_DDX23"/>
    <property type="match status" value="1"/>
</dbReference>
<dbReference type="InterPro" id="IPR011545">
    <property type="entry name" value="DEAD/DEAH_box_helicase_dom"/>
</dbReference>
<dbReference type="SUPFAM" id="SSF52540">
    <property type="entry name" value="P-loop containing nucleoside triphosphate hydrolases"/>
    <property type="match status" value="1"/>
</dbReference>
<evidence type="ECO:0000259" key="8">
    <source>
        <dbReference type="PROSITE" id="PS51192"/>
    </source>
</evidence>
<dbReference type="PANTHER" id="PTHR47958">
    <property type="entry name" value="ATP-DEPENDENT RNA HELICASE DBP3"/>
    <property type="match status" value="1"/>
</dbReference>